<keyword evidence="1" id="KW-1133">Transmembrane helix</keyword>
<keyword evidence="1" id="KW-0472">Membrane</keyword>
<keyword evidence="3" id="KW-1185">Reference proteome</keyword>
<keyword evidence="1" id="KW-0812">Transmembrane</keyword>
<dbReference type="Proteomes" id="UP001519295">
    <property type="component" value="Unassembled WGS sequence"/>
</dbReference>
<feature type="transmembrane region" description="Helical" evidence="1">
    <location>
        <begin position="55"/>
        <end position="72"/>
    </location>
</feature>
<protein>
    <submittedName>
        <fullName evidence="2">Membrane protein</fullName>
    </submittedName>
</protein>
<evidence type="ECO:0000256" key="1">
    <source>
        <dbReference type="SAM" id="Phobius"/>
    </source>
</evidence>
<accession>A0ABS4W235</accession>
<dbReference type="EMBL" id="JAGINU010000001">
    <property type="protein sequence ID" value="MBP2370259.1"/>
    <property type="molecule type" value="Genomic_DNA"/>
</dbReference>
<reference evidence="2 3" key="1">
    <citation type="submission" date="2021-03" db="EMBL/GenBank/DDBJ databases">
        <title>Sequencing the genomes of 1000 actinobacteria strains.</title>
        <authorList>
            <person name="Klenk H.-P."/>
        </authorList>
    </citation>
    <scope>NUCLEOTIDE SEQUENCE [LARGE SCALE GENOMIC DNA]</scope>
    <source>
        <strain evidence="2 3">DSM 45256</strain>
    </source>
</reference>
<organism evidence="2 3">
    <name type="scientific">Pseudonocardia parietis</name>
    <dbReference type="NCBI Taxonomy" id="570936"/>
    <lineage>
        <taxon>Bacteria</taxon>
        <taxon>Bacillati</taxon>
        <taxon>Actinomycetota</taxon>
        <taxon>Actinomycetes</taxon>
        <taxon>Pseudonocardiales</taxon>
        <taxon>Pseudonocardiaceae</taxon>
        <taxon>Pseudonocardia</taxon>
    </lineage>
</organism>
<sequence length="118" mass="12722">MITLVEGVMIIGFPPVAYWIGSAGVRRSHTRMRGCTNPLHKAEASQRAALMQMRVTAETVWFSALLIVWALMPAPASIGAAVVSSLLLLALSFAGVVATGLWAWRRRRAIGLTESLCS</sequence>
<evidence type="ECO:0000313" key="3">
    <source>
        <dbReference type="Proteomes" id="UP001519295"/>
    </source>
</evidence>
<gene>
    <name evidence="2" type="ORF">JOF36_005955</name>
</gene>
<proteinExistence type="predicted"/>
<feature type="transmembrane region" description="Helical" evidence="1">
    <location>
        <begin position="78"/>
        <end position="104"/>
    </location>
</feature>
<evidence type="ECO:0000313" key="2">
    <source>
        <dbReference type="EMBL" id="MBP2370259.1"/>
    </source>
</evidence>
<dbReference type="RefSeq" id="WP_210033359.1">
    <property type="nucleotide sequence ID" value="NZ_JAGINU010000001.1"/>
</dbReference>
<name>A0ABS4W235_9PSEU</name>
<comment type="caution">
    <text evidence="2">The sequence shown here is derived from an EMBL/GenBank/DDBJ whole genome shotgun (WGS) entry which is preliminary data.</text>
</comment>